<dbReference type="Pfam" id="PF00582">
    <property type="entry name" value="Usp"/>
    <property type="match status" value="2"/>
</dbReference>
<dbReference type="Proteomes" id="UP001057702">
    <property type="component" value="Unassembled WGS sequence"/>
</dbReference>
<comment type="caution">
    <text evidence="5">The sequence shown here is derived from an EMBL/GenBank/DDBJ whole genome shotgun (WGS) entry which is preliminary data.</text>
</comment>
<organism evidence="5 6">
    <name type="scientific">Streptomyces humicola</name>
    <dbReference type="NCBI Taxonomy" id="2953240"/>
    <lineage>
        <taxon>Bacteria</taxon>
        <taxon>Bacillati</taxon>
        <taxon>Actinomycetota</taxon>
        <taxon>Actinomycetes</taxon>
        <taxon>Kitasatosporales</taxon>
        <taxon>Streptomycetaceae</taxon>
        <taxon>Streptomyces</taxon>
    </lineage>
</organism>
<accession>A0ABT1PSH2</accession>
<feature type="domain" description="UspA" evidence="4">
    <location>
        <begin position="152"/>
        <end position="283"/>
    </location>
</feature>
<evidence type="ECO:0000256" key="2">
    <source>
        <dbReference type="ARBA" id="ARBA00022741"/>
    </source>
</evidence>
<feature type="domain" description="UspA" evidence="4">
    <location>
        <begin position="1"/>
        <end position="137"/>
    </location>
</feature>
<dbReference type="InterPro" id="IPR006016">
    <property type="entry name" value="UspA"/>
</dbReference>
<dbReference type="RefSeq" id="WP_255919527.1">
    <property type="nucleotide sequence ID" value="NZ_JANFNG010000004.1"/>
</dbReference>
<evidence type="ECO:0000256" key="1">
    <source>
        <dbReference type="ARBA" id="ARBA00008791"/>
    </source>
</evidence>
<gene>
    <name evidence="5" type="ORF">NGB36_08405</name>
</gene>
<comment type="similarity">
    <text evidence="1">Belongs to the universal stress protein A family.</text>
</comment>
<name>A0ABT1PSH2_9ACTN</name>
<dbReference type="PANTHER" id="PTHR46268">
    <property type="entry name" value="STRESS RESPONSE PROTEIN NHAX"/>
    <property type="match status" value="1"/>
</dbReference>
<dbReference type="InterPro" id="IPR006015">
    <property type="entry name" value="Universal_stress_UspA"/>
</dbReference>
<keyword evidence="2" id="KW-0547">Nucleotide-binding</keyword>
<reference evidence="5" key="1">
    <citation type="submission" date="2022-06" db="EMBL/GenBank/DDBJ databases">
        <title>Draft genome sequence of Streptomyces sp. RB6PN25 isolated from peat swamp forest in Thailand.</title>
        <authorList>
            <person name="Duangmal K."/>
            <person name="Klaysubun C."/>
        </authorList>
    </citation>
    <scope>NUCLEOTIDE SEQUENCE</scope>
    <source>
        <strain evidence="5">RB6PN25</strain>
    </source>
</reference>
<dbReference type="InterPro" id="IPR014729">
    <property type="entry name" value="Rossmann-like_a/b/a_fold"/>
</dbReference>
<evidence type="ECO:0000313" key="6">
    <source>
        <dbReference type="Proteomes" id="UP001057702"/>
    </source>
</evidence>
<dbReference type="EMBL" id="JANFNG010000004">
    <property type="protein sequence ID" value="MCQ4080623.1"/>
    <property type="molecule type" value="Genomic_DNA"/>
</dbReference>
<evidence type="ECO:0000259" key="4">
    <source>
        <dbReference type="Pfam" id="PF00582"/>
    </source>
</evidence>
<sequence length="285" mass="30678">MVRPVTAGLNGSPESVAAAHWAAGEAQMRGLPLKLVYAWEWLPKHLPPTPSEPAGEQHWPDRMMDQTAKDIASRQPDLQITVETIENLPDPALLDVAKESELLALGSRGLGTVAGFFAGSVGLAVVAKAERPVVLVRAVDEPGTGEASGTPREVLVGADLGHPCEAVIEFAFDFAAVHKAPLRAVYAWHSPPSYGYIPDGIDFRVEEREALATVLRPLHKKHPDVTVHDQVVFERPAQHLVQAASDARLLVVGRRTQRPMGTRLGPVAHAVIHHAPCPVAVVPHD</sequence>
<evidence type="ECO:0000256" key="3">
    <source>
        <dbReference type="ARBA" id="ARBA00022840"/>
    </source>
</evidence>
<keyword evidence="3" id="KW-0067">ATP-binding</keyword>
<dbReference type="PANTHER" id="PTHR46268:SF27">
    <property type="entry name" value="UNIVERSAL STRESS PROTEIN RV2623"/>
    <property type="match status" value="1"/>
</dbReference>
<proteinExistence type="inferred from homology"/>
<dbReference type="Gene3D" id="3.40.50.620">
    <property type="entry name" value="HUPs"/>
    <property type="match status" value="2"/>
</dbReference>
<dbReference type="PRINTS" id="PR01438">
    <property type="entry name" value="UNVRSLSTRESS"/>
</dbReference>
<protein>
    <submittedName>
        <fullName evidence="5">Universal stress protein</fullName>
    </submittedName>
</protein>
<evidence type="ECO:0000313" key="5">
    <source>
        <dbReference type="EMBL" id="MCQ4080623.1"/>
    </source>
</evidence>
<keyword evidence="6" id="KW-1185">Reference proteome</keyword>
<dbReference type="SUPFAM" id="SSF52402">
    <property type="entry name" value="Adenine nucleotide alpha hydrolases-like"/>
    <property type="match status" value="2"/>
</dbReference>